<evidence type="ECO:0000313" key="2">
    <source>
        <dbReference type="EMBL" id="CAG5120569.1"/>
    </source>
</evidence>
<comment type="caution">
    <text evidence="2">The sequence shown here is derived from an EMBL/GenBank/DDBJ whole genome shotgun (WGS) entry which is preliminary data.</text>
</comment>
<feature type="region of interest" description="Disordered" evidence="1">
    <location>
        <begin position="167"/>
        <end position="191"/>
    </location>
</feature>
<name>A0A8S3YUX0_9EUPU</name>
<evidence type="ECO:0000313" key="3">
    <source>
        <dbReference type="Proteomes" id="UP000678393"/>
    </source>
</evidence>
<feature type="compositionally biased region" description="Low complexity" evidence="1">
    <location>
        <begin position="167"/>
        <end position="177"/>
    </location>
</feature>
<dbReference type="EMBL" id="CAJHNH020000924">
    <property type="protein sequence ID" value="CAG5120569.1"/>
    <property type="molecule type" value="Genomic_DNA"/>
</dbReference>
<organism evidence="2 3">
    <name type="scientific">Candidula unifasciata</name>
    <dbReference type="NCBI Taxonomy" id="100452"/>
    <lineage>
        <taxon>Eukaryota</taxon>
        <taxon>Metazoa</taxon>
        <taxon>Spiralia</taxon>
        <taxon>Lophotrochozoa</taxon>
        <taxon>Mollusca</taxon>
        <taxon>Gastropoda</taxon>
        <taxon>Heterobranchia</taxon>
        <taxon>Euthyneura</taxon>
        <taxon>Panpulmonata</taxon>
        <taxon>Eupulmonata</taxon>
        <taxon>Stylommatophora</taxon>
        <taxon>Helicina</taxon>
        <taxon>Helicoidea</taxon>
        <taxon>Geomitridae</taxon>
        <taxon>Candidula</taxon>
    </lineage>
</organism>
<dbReference type="AlphaFoldDB" id="A0A8S3YUX0"/>
<gene>
    <name evidence="2" type="ORF">CUNI_LOCUS6127</name>
</gene>
<protein>
    <submittedName>
        <fullName evidence="2">Uncharacterized protein</fullName>
    </submittedName>
</protein>
<reference evidence="2" key="1">
    <citation type="submission" date="2021-04" db="EMBL/GenBank/DDBJ databases">
        <authorList>
            <consortium name="Molecular Ecology Group"/>
        </authorList>
    </citation>
    <scope>NUCLEOTIDE SEQUENCE</scope>
</reference>
<evidence type="ECO:0000256" key="1">
    <source>
        <dbReference type="SAM" id="MobiDB-lite"/>
    </source>
</evidence>
<proteinExistence type="predicted"/>
<feature type="non-terminal residue" evidence="2">
    <location>
        <position position="240"/>
    </location>
</feature>
<keyword evidence="3" id="KW-1185">Reference proteome</keyword>
<dbReference type="Proteomes" id="UP000678393">
    <property type="component" value="Unassembled WGS sequence"/>
</dbReference>
<accession>A0A8S3YUX0</accession>
<sequence>EAGSDASADSSTCDSGKGGSDVEVQNQLCQTKLYGDATLQRKCMPDHRSNLNFVISGQSSAKGKHLRNCFAPENLQNGTSLTGSNIFRGTPSSFWPRPSYSPDSSQFAGHNNNKNISVAGYKQIVADNRPQQHLTLDRSNNNNHSCLEPMRSHKRLVGAISLANQNNQFSSSSNRNNYYTDPPEATPSVPHRLSSISCTEEEASMWDCDTTTSGSYIVDPCELNSEIDSYFFRNMQDIVV</sequence>